<dbReference type="InterPro" id="IPR012337">
    <property type="entry name" value="RNaseH-like_sf"/>
</dbReference>
<dbReference type="GO" id="GO:0015074">
    <property type="term" value="P:DNA integration"/>
    <property type="evidence" value="ECO:0007669"/>
    <property type="project" value="InterPro"/>
</dbReference>
<organism evidence="2">
    <name type="scientific">Stutzerimonas stutzeri</name>
    <name type="common">Pseudomonas stutzeri</name>
    <dbReference type="NCBI Taxonomy" id="316"/>
    <lineage>
        <taxon>Bacteria</taxon>
        <taxon>Pseudomonadati</taxon>
        <taxon>Pseudomonadota</taxon>
        <taxon>Gammaproteobacteria</taxon>
        <taxon>Pseudomonadales</taxon>
        <taxon>Pseudomonadaceae</taxon>
        <taxon>Stutzerimonas</taxon>
    </lineage>
</organism>
<dbReference type="EMBL" id="KT935509">
    <property type="protein sequence ID" value="ALP69200.1"/>
    <property type="molecule type" value="Genomic_DNA"/>
</dbReference>
<protein>
    <submittedName>
        <fullName evidence="2">Putative integrase</fullName>
    </submittedName>
</protein>
<dbReference type="InterPro" id="IPR001584">
    <property type="entry name" value="Integrase_cat-core"/>
</dbReference>
<proteinExistence type="predicted"/>
<evidence type="ECO:0000313" key="2">
    <source>
        <dbReference type="EMBL" id="ALP69200.1"/>
    </source>
</evidence>
<sequence>MCRPWPPSCANALHEGAYHHFLRSYLHSDNGAPMKSQTLLSKMHDLGITPSRGRPRVSNDSPYSESLFRTLKYCPQWPKDGFADLEEARGWVRDFMRWYNHEHRHSRIRFVTLAERHRGEDHQVLRSGMRCISKPVLATRGAGQVRHATGRPSERLCSIRIGHNPRWKRRHKKHGRRDNYLEKRRMLGPVI</sequence>
<dbReference type="Gene3D" id="3.30.420.10">
    <property type="entry name" value="Ribonuclease H-like superfamily/Ribonuclease H"/>
    <property type="match status" value="1"/>
</dbReference>
<dbReference type="InterPro" id="IPR036397">
    <property type="entry name" value="RNaseH_sf"/>
</dbReference>
<evidence type="ECO:0000259" key="1">
    <source>
        <dbReference type="Pfam" id="PF13683"/>
    </source>
</evidence>
<dbReference type="SUPFAM" id="SSF53098">
    <property type="entry name" value="Ribonuclease H-like"/>
    <property type="match status" value="1"/>
</dbReference>
<feature type="domain" description="Integrase catalytic" evidence="1">
    <location>
        <begin position="47"/>
        <end position="108"/>
    </location>
</feature>
<name>A0A0S2UP18_STUST</name>
<accession>A0A0S2UP18</accession>
<reference evidence="2" key="1">
    <citation type="journal article" date="2016" name="Gene">
        <title>Functional redundancy in phenol and toluene degradation in Pseudomonas stutzeri strains isolated from the Baltic Sea.</title>
        <authorList>
            <person name="Heinaru E."/>
            <person name="Naanuri E."/>
            <person name="Grunbach M."/>
            <person name="Joesaar M."/>
            <person name="Heinaru A."/>
        </authorList>
    </citation>
    <scope>NUCLEOTIDE SEQUENCE</scope>
    <source>
        <strain evidence="2">2A20</strain>
    </source>
</reference>
<dbReference type="Pfam" id="PF13683">
    <property type="entry name" value="rve_3"/>
    <property type="match status" value="1"/>
</dbReference>
<dbReference type="GO" id="GO:0003676">
    <property type="term" value="F:nucleic acid binding"/>
    <property type="evidence" value="ECO:0007669"/>
    <property type="project" value="InterPro"/>
</dbReference>
<dbReference type="AlphaFoldDB" id="A0A0S2UP18"/>